<comment type="caution">
    <text evidence="9">The sequence shown here is derived from an EMBL/GenBank/DDBJ whole genome shotgun (WGS) entry which is preliminary data.</text>
</comment>
<evidence type="ECO:0000256" key="5">
    <source>
        <dbReference type="ARBA" id="ARBA00023136"/>
    </source>
</evidence>
<evidence type="ECO:0000313" key="9">
    <source>
        <dbReference type="EMBL" id="MFC3156545.1"/>
    </source>
</evidence>
<dbReference type="PRINTS" id="PR00721">
    <property type="entry name" value="STOMATIN"/>
</dbReference>
<sequence length="386" mass="42380">MAWNEPGGGDKDPWGNRNGNKGDGPPDLDEALKKLQEKLSGLFGGSGKGNNGSGGSSSSGSFSTLIIAVLVIGALLYLFAGIYQVDEKERAVVLRFGAFHEIKQPGLGWNAPLVTEVFIENVTEERQYPSRGLMLTEDESIVELPITVQYNVNDVKAYVLNVRDPEVSLRHAADSALRHVVGSTELEQVLSEGRGKIADEVEARLQQYLDSYGTGILVRDVNIQEGRPPEEVRAAFDDVIKAKEDEERLKNEAQAYANGVVPGARGRSQRLLEEAEAYRAEVTSRAEGETSRFLNLLAEYKKAPEVTRERLYIEAVEQVMGNASKVLVDVEGGNNMMYLPLDKLMQEGANASGPARATLTQDQLRQISDYVSRQLGRDNNTRQGVR</sequence>
<dbReference type="SMART" id="SM00244">
    <property type="entry name" value="PHB"/>
    <property type="match status" value="1"/>
</dbReference>
<keyword evidence="5 6" id="KW-0472">Membrane</keyword>
<evidence type="ECO:0000259" key="8">
    <source>
        <dbReference type="SMART" id="SM00244"/>
    </source>
</evidence>
<evidence type="ECO:0000256" key="3">
    <source>
        <dbReference type="ARBA" id="ARBA00022692"/>
    </source>
</evidence>
<dbReference type="RefSeq" id="WP_382417816.1">
    <property type="nucleotide sequence ID" value="NZ_AP031500.1"/>
</dbReference>
<dbReference type="GO" id="GO:0006508">
    <property type="term" value="P:proteolysis"/>
    <property type="evidence" value="ECO:0007669"/>
    <property type="project" value="UniProtKB-KW"/>
</dbReference>
<protein>
    <recommendedName>
        <fullName evidence="6">Protein HflK</fullName>
    </recommendedName>
</protein>
<proteinExistence type="inferred from homology"/>
<dbReference type="GO" id="GO:0008233">
    <property type="term" value="F:peptidase activity"/>
    <property type="evidence" value="ECO:0007669"/>
    <property type="project" value="UniProtKB-KW"/>
</dbReference>
<evidence type="ECO:0000256" key="6">
    <source>
        <dbReference type="RuleBase" id="RU364113"/>
    </source>
</evidence>
<comment type="similarity">
    <text evidence="2 6">Belongs to the band 7/mec-2 family. HflK subfamily.</text>
</comment>
<dbReference type="SUPFAM" id="SSF117892">
    <property type="entry name" value="Band 7/SPFH domain"/>
    <property type="match status" value="1"/>
</dbReference>
<dbReference type="InterPro" id="IPR001107">
    <property type="entry name" value="Band_7"/>
</dbReference>
<organism evidence="9 10">
    <name type="scientific">Gilvimarinus japonicus</name>
    <dbReference type="NCBI Taxonomy" id="1796469"/>
    <lineage>
        <taxon>Bacteria</taxon>
        <taxon>Pseudomonadati</taxon>
        <taxon>Pseudomonadota</taxon>
        <taxon>Gammaproteobacteria</taxon>
        <taxon>Cellvibrionales</taxon>
        <taxon>Cellvibrionaceae</taxon>
        <taxon>Gilvimarinus</taxon>
    </lineage>
</organism>
<dbReference type="PANTHER" id="PTHR43327">
    <property type="entry name" value="STOMATIN-LIKE PROTEIN 2, MITOCHONDRIAL"/>
    <property type="match status" value="1"/>
</dbReference>
<evidence type="ECO:0000256" key="1">
    <source>
        <dbReference type="ARBA" id="ARBA00004167"/>
    </source>
</evidence>
<evidence type="ECO:0000256" key="4">
    <source>
        <dbReference type="ARBA" id="ARBA00022989"/>
    </source>
</evidence>
<evidence type="ECO:0000256" key="2">
    <source>
        <dbReference type="ARBA" id="ARBA00006971"/>
    </source>
</evidence>
<dbReference type="Pfam" id="PF12221">
    <property type="entry name" value="HflK_N"/>
    <property type="match status" value="1"/>
</dbReference>
<comment type="subunit">
    <text evidence="6">HflC and HflK may interact to form a multimeric complex.</text>
</comment>
<feature type="region of interest" description="Disordered" evidence="7">
    <location>
        <begin position="1"/>
        <end position="30"/>
    </location>
</feature>
<dbReference type="PANTHER" id="PTHR43327:SF2">
    <property type="entry name" value="MODULATOR OF FTSH PROTEASE HFLK"/>
    <property type="match status" value="1"/>
</dbReference>
<accession>A0ABV7HWS0</accession>
<gene>
    <name evidence="9" type="primary">hflK</name>
    <name evidence="9" type="ORF">ACFOEB_15135</name>
</gene>
<dbReference type="Gene3D" id="3.30.479.30">
    <property type="entry name" value="Band 7 domain"/>
    <property type="match status" value="1"/>
</dbReference>
<dbReference type="Pfam" id="PF01145">
    <property type="entry name" value="Band_7"/>
    <property type="match status" value="1"/>
</dbReference>
<dbReference type="Proteomes" id="UP001595548">
    <property type="component" value="Unassembled WGS sequence"/>
</dbReference>
<feature type="transmembrane region" description="Helical" evidence="6">
    <location>
        <begin position="60"/>
        <end position="80"/>
    </location>
</feature>
<dbReference type="InterPro" id="IPR010201">
    <property type="entry name" value="HflK"/>
</dbReference>
<dbReference type="InterPro" id="IPR001972">
    <property type="entry name" value="Stomatin_HflK_fam"/>
</dbReference>
<dbReference type="InterPro" id="IPR036013">
    <property type="entry name" value="Band_7/SPFH_dom_sf"/>
</dbReference>
<keyword evidence="9" id="KW-0645">Protease</keyword>
<comment type="subcellular location">
    <subcellularLocation>
        <location evidence="1">Membrane</location>
        <topology evidence="1">Single-pass membrane protein</topology>
    </subcellularLocation>
</comment>
<name>A0ABV7HWS0_9GAMM</name>
<evidence type="ECO:0000256" key="7">
    <source>
        <dbReference type="SAM" id="MobiDB-lite"/>
    </source>
</evidence>
<dbReference type="CDD" id="cd03404">
    <property type="entry name" value="SPFH_HflK"/>
    <property type="match status" value="1"/>
</dbReference>
<keyword evidence="10" id="KW-1185">Reference proteome</keyword>
<dbReference type="EMBL" id="JBHRTL010000031">
    <property type="protein sequence ID" value="MFC3156545.1"/>
    <property type="molecule type" value="Genomic_DNA"/>
</dbReference>
<keyword evidence="9" id="KW-0378">Hydrolase</keyword>
<reference evidence="10" key="1">
    <citation type="journal article" date="2019" name="Int. J. Syst. Evol. Microbiol.">
        <title>The Global Catalogue of Microorganisms (GCM) 10K type strain sequencing project: providing services to taxonomists for standard genome sequencing and annotation.</title>
        <authorList>
            <consortium name="The Broad Institute Genomics Platform"/>
            <consortium name="The Broad Institute Genome Sequencing Center for Infectious Disease"/>
            <person name="Wu L."/>
            <person name="Ma J."/>
        </authorList>
    </citation>
    <scope>NUCLEOTIDE SEQUENCE [LARGE SCALE GENOMIC DNA]</scope>
    <source>
        <strain evidence="10">KCTC 52141</strain>
    </source>
</reference>
<dbReference type="InterPro" id="IPR020980">
    <property type="entry name" value="Membrane_HflK_N"/>
</dbReference>
<feature type="domain" description="Band 7" evidence="8">
    <location>
        <begin position="80"/>
        <end position="240"/>
    </location>
</feature>
<evidence type="ECO:0000313" key="10">
    <source>
        <dbReference type="Proteomes" id="UP001595548"/>
    </source>
</evidence>
<keyword evidence="4 6" id="KW-1133">Transmembrane helix</keyword>
<dbReference type="NCBIfam" id="TIGR01933">
    <property type="entry name" value="hflK"/>
    <property type="match status" value="1"/>
</dbReference>
<dbReference type="InterPro" id="IPR050710">
    <property type="entry name" value="Band7/mec-2_domain"/>
</dbReference>
<keyword evidence="3 6" id="KW-0812">Transmembrane</keyword>
<comment type="function">
    <text evidence="6">HflC and HflK could encode or regulate a protease.</text>
</comment>